<feature type="chain" id="PRO_5032619477" evidence="1">
    <location>
        <begin position="24"/>
        <end position="156"/>
    </location>
</feature>
<dbReference type="EMBL" id="WNDP01000042">
    <property type="protein sequence ID" value="KAF1025314.1"/>
    <property type="molecule type" value="Genomic_DNA"/>
</dbReference>
<feature type="signal peptide" evidence="1">
    <location>
        <begin position="1"/>
        <end position="23"/>
    </location>
</feature>
<dbReference type="AlphaFoldDB" id="A0A833PF68"/>
<reference evidence="3" key="1">
    <citation type="journal article" date="2020" name="MBio">
        <title>Horizontal gene transfer to a defensive symbiont with a reduced genome amongst a multipartite beetle microbiome.</title>
        <authorList>
            <person name="Waterworth S.C."/>
            <person name="Florez L.V."/>
            <person name="Rees E.R."/>
            <person name="Hertweck C."/>
            <person name="Kaltenpoth M."/>
            <person name="Kwan J.C."/>
        </authorList>
    </citation>
    <scope>NUCLEOTIDE SEQUENCE [LARGE SCALE GENOMIC DNA]</scope>
</reference>
<name>A0A833PF68_ACIBZ</name>
<evidence type="ECO:0000256" key="1">
    <source>
        <dbReference type="SAM" id="SignalP"/>
    </source>
</evidence>
<dbReference type="Proteomes" id="UP000490535">
    <property type="component" value="Unassembled WGS sequence"/>
</dbReference>
<evidence type="ECO:0000313" key="3">
    <source>
        <dbReference type="Proteomes" id="UP000490535"/>
    </source>
</evidence>
<sequence length="156" mass="18378">MNFKIISSSITTLLLSLSTQSYATELDDYLIQNQLIEQNYKIKDSKKLDDVLNALSDEDSRVLPVQIDQNTVIEKIRLYHDHIDLQGLITSENFKQFSDSMAKEKTQQFLMQGMRENCHLIFENEFQRHNPYYVKMKLSSAQKVYELKLKNDQCKF</sequence>
<accession>A0A833PF68</accession>
<proteinExistence type="predicted"/>
<keyword evidence="1" id="KW-0732">Signal</keyword>
<organism evidence="2 3">
    <name type="scientific">Acinetobacter bereziniae</name>
    <name type="common">Acinetobacter genomosp. 10</name>
    <dbReference type="NCBI Taxonomy" id="106648"/>
    <lineage>
        <taxon>Bacteria</taxon>
        <taxon>Pseudomonadati</taxon>
        <taxon>Pseudomonadota</taxon>
        <taxon>Gammaproteobacteria</taxon>
        <taxon>Moraxellales</taxon>
        <taxon>Moraxellaceae</taxon>
        <taxon>Acinetobacter</taxon>
    </lineage>
</organism>
<comment type="caution">
    <text evidence="2">The sequence shown here is derived from an EMBL/GenBank/DDBJ whole genome shotgun (WGS) entry which is preliminary data.</text>
</comment>
<evidence type="ECO:0000313" key="2">
    <source>
        <dbReference type="EMBL" id="KAF1025314.1"/>
    </source>
</evidence>
<protein>
    <submittedName>
        <fullName evidence="2">Uncharacterized protein</fullName>
    </submittedName>
</protein>
<gene>
    <name evidence="2" type="ORF">GAK29_02026</name>
</gene>